<feature type="region of interest" description="Disordered" evidence="5">
    <location>
        <begin position="74"/>
        <end position="128"/>
    </location>
</feature>
<reference evidence="7" key="2">
    <citation type="submission" date="2025-08" db="UniProtKB">
        <authorList>
            <consortium name="RefSeq"/>
        </authorList>
    </citation>
    <scope>IDENTIFICATION</scope>
</reference>
<evidence type="ECO:0000256" key="1">
    <source>
        <dbReference type="ARBA" id="ARBA00010247"/>
    </source>
</evidence>
<dbReference type="GeneID" id="121219163"/>
<keyword evidence="2 4" id="KW-0689">Ribosomal protein</keyword>
<feature type="region of interest" description="Disordered" evidence="5">
    <location>
        <begin position="32"/>
        <end position="54"/>
    </location>
</feature>
<dbReference type="Proteomes" id="UP000818029">
    <property type="component" value="Chromosome D07"/>
</dbReference>
<keyword evidence="6" id="KW-1185">Reference proteome</keyword>
<comment type="similarity">
    <text evidence="1 4">Belongs to the eukaryotic ribosomal protein eL29 family.</text>
</comment>
<proteinExistence type="inferred from homology"/>
<evidence type="ECO:0000256" key="5">
    <source>
        <dbReference type="SAM" id="MobiDB-lite"/>
    </source>
</evidence>
<dbReference type="Gene3D" id="6.10.140.1730">
    <property type="match status" value="1"/>
</dbReference>
<evidence type="ECO:0000256" key="4">
    <source>
        <dbReference type="RuleBase" id="RU364026"/>
    </source>
</evidence>
<sequence length="128" mass="14724">MTNFYSLPKVQFSFCLALSRFLCPVLPSHFPKPKATSRTLPPNSKQKLPAKPPPPFPFHFHFTGSIEIAKSKNHTAHNQSYKAHKNGIKKPMRHRHTSTKGMDLKFLRNQRYARKHNKKSGESATEEE</sequence>
<organism evidence="6 7">
    <name type="scientific">Gossypium hirsutum</name>
    <name type="common">Upland cotton</name>
    <name type="synonym">Gossypium mexicanum</name>
    <dbReference type="NCBI Taxonomy" id="3635"/>
    <lineage>
        <taxon>Eukaryota</taxon>
        <taxon>Viridiplantae</taxon>
        <taxon>Streptophyta</taxon>
        <taxon>Embryophyta</taxon>
        <taxon>Tracheophyta</taxon>
        <taxon>Spermatophyta</taxon>
        <taxon>Magnoliopsida</taxon>
        <taxon>eudicotyledons</taxon>
        <taxon>Gunneridae</taxon>
        <taxon>Pentapetalae</taxon>
        <taxon>rosids</taxon>
        <taxon>malvids</taxon>
        <taxon>Malvales</taxon>
        <taxon>Malvaceae</taxon>
        <taxon>Malvoideae</taxon>
        <taxon>Gossypium</taxon>
    </lineage>
</organism>
<accession>A0ABM3AD43</accession>
<evidence type="ECO:0000256" key="2">
    <source>
        <dbReference type="ARBA" id="ARBA00022980"/>
    </source>
</evidence>
<dbReference type="PANTHER" id="PTHR12884">
    <property type="entry name" value="60S RIBOSOMAL PROTEIN L29"/>
    <property type="match status" value="1"/>
</dbReference>
<evidence type="ECO:0000313" key="6">
    <source>
        <dbReference type="Proteomes" id="UP000818029"/>
    </source>
</evidence>
<dbReference type="PANTHER" id="PTHR12884:SF39">
    <property type="entry name" value="LARGE RIBOSOMAL SUBUNIT PROTEIN EL29Y-RELATED"/>
    <property type="match status" value="1"/>
</dbReference>
<evidence type="ECO:0000256" key="3">
    <source>
        <dbReference type="ARBA" id="ARBA00023274"/>
    </source>
</evidence>
<feature type="compositionally biased region" description="Polar residues" evidence="5">
    <location>
        <begin position="36"/>
        <end position="46"/>
    </location>
</feature>
<dbReference type="RefSeq" id="XP_040952783.1">
    <property type="nucleotide sequence ID" value="XM_041096849.1"/>
</dbReference>
<dbReference type="InterPro" id="IPR002673">
    <property type="entry name" value="Ribosomal_eL29"/>
</dbReference>
<evidence type="ECO:0000313" key="7">
    <source>
        <dbReference type="RefSeq" id="XP_040952783.1"/>
    </source>
</evidence>
<name>A0ABM3AD43_GOSHI</name>
<keyword evidence="3 4" id="KW-0687">Ribonucleoprotein</keyword>
<gene>
    <name evidence="7" type="primary">LOC121219163</name>
</gene>
<protein>
    <recommendedName>
        <fullName evidence="4">60S ribosomal protein L29</fullName>
    </recommendedName>
</protein>
<dbReference type="Pfam" id="PF01779">
    <property type="entry name" value="Ribosomal_L29e"/>
    <property type="match status" value="1"/>
</dbReference>
<feature type="compositionally biased region" description="Basic residues" evidence="5">
    <location>
        <begin position="82"/>
        <end position="98"/>
    </location>
</feature>
<reference evidence="6" key="1">
    <citation type="journal article" date="2020" name="Nat. Genet.">
        <title>Genomic diversifications of five Gossypium allopolyploid species and their impact on cotton improvement.</title>
        <authorList>
            <person name="Chen Z.J."/>
            <person name="Sreedasyam A."/>
            <person name="Ando A."/>
            <person name="Song Q."/>
            <person name="De Santiago L.M."/>
            <person name="Hulse-Kemp A.M."/>
            <person name="Ding M."/>
            <person name="Ye W."/>
            <person name="Kirkbride R.C."/>
            <person name="Jenkins J."/>
            <person name="Plott C."/>
            <person name="Lovell J."/>
            <person name="Lin Y.M."/>
            <person name="Vaughn R."/>
            <person name="Liu B."/>
            <person name="Simpson S."/>
            <person name="Scheffler B.E."/>
            <person name="Wen L."/>
            <person name="Saski C.A."/>
            <person name="Grover C.E."/>
            <person name="Hu G."/>
            <person name="Conover J.L."/>
            <person name="Carlson J.W."/>
            <person name="Shu S."/>
            <person name="Boston L.B."/>
            <person name="Williams M."/>
            <person name="Peterson D.G."/>
            <person name="McGee K."/>
            <person name="Jones D.C."/>
            <person name="Wendel J.F."/>
            <person name="Stelly D.M."/>
            <person name="Grimwood J."/>
            <person name="Schmutz J."/>
        </authorList>
    </citation>
    <scope>NUCLEOTIDE SEQUENCE [LARGE SCALE GENOMIC DNA]</scope>
    <source>
        <strain evidence="6">cv. TM-1</strain>
    </source>
</reference>